<dbReference type="InterPro" id="IPR032675">
    <property type="entry name" value="LRR_dom_sf"/>
</dbReference>
<dbReference type="EMBL" id="JAYMYR010000005">
    <property type="protein sequence ID" value="KAK7364411.1"/>
    <property type="molecule type" value="Genomic_DNA"/>
</dbReference>
<evidence type="ECO:0000313" key="2">
    <source>
        <dbReference type="Proteomes" id="UP001374584"/>
    </source>
</evidence>
<gene>
    <name evidence="1" type="ORF">VNO80_13043</name>
</gene>
<dbReference type="SUPFAM" id="SSF52047">
    <property type="entry name" value="RNI-like"/>
    <property type="match status" value="1"/>
</dbReference>
<proteinExistence type="predicted"/>
<comment type="caution">
    <text evidence="1">The sequence shown here is derived from an EMBL/GenBank/DDBJ whole genome shotgun (WGS) entry which is preliminary data.</text>
</comment>
<sequence>MIAKRPKLRVLSLIHYGLSNHFLLSYKSSNFNFSTSFFVLDPSQNSFKQSMILQWVSNTTSNLVELYLSGNLLEGFTSNSYGNICTLCSLDMSANNEGRPSINSL</sequence>
<dbReference type="Proteomes" id="UP001374584">
    <property type="component" value="Unassembled WGS sequence"/>
</dbReference>
<accession>A0AAN9N151</accession>
<evidence type="ECO:0000313" key="1">
    <source>
        <dbReference type="EMBL" id="KAK7364411.1"/>
    </source>
</evidence>
<dbReference type="AlphaFoldDB" id="A0AAN9N151"/>
<name>A0AAN9N151_PHACN</name>
<organism evidence="1 2">
    <name type="scientific">Phaseolus coccineus</name>
    <name type="common">Scarlet runner bean</name>
    <name type="synonym">Phaseolus multiflorus</name>
    <dbReference type="NCBI Taxonomy" id="3886"/>
    <lineage>
        <taxon>Eukaryota</taxon>
        <taxon>Viridiplantae</taxon>
        <taxon>Streptophyta</taxon>
        <taxon>Embryophyta</taxon>
        <taxon>Tracheophyta</taxon>
        <taxon>Spermatophyta</taxon>
        <taxon>Magnoliopsida</taxon>
        <taxon>eudicotyledons</taxon>
        <taxon>Gunneridae</taxon>
        <taxon>Pentapetalae</taxon>
        <taxon>rosids</taxon>
        <taxon>fabids</taxon>
        <taxon>Fabales</taxon>
        <taxon>Fabaceae</taxon>
        <taxon>Papilionoideae</taxon>
        <taxon>50 kb inversion clade</taxon>
        <taxon>NPAAA clade</taxon>
        <taxon>indigoferoid/millettioid clade</taxon>
        <taxon>Phaseoleae</taxon>
        <taxon>Phaseolus</taxon>
    </lineage>
</organism>
<keyword evidence="2" id="KW-1185">Reference proteome</keyword>
<reference evidence="1 2" key="1">
    <citation type="submission" date="2024-01" db="EMBL/GenBank/DDBJ databases">
        <title>The genomes of 5 underutilized Papilionoideae crops provide insights into root nodulation and disease resistanc.</title>
        <authorList>
            <person name="Jiang F."/>
        </authorList>
    </citation>
    <scope>NUCLEOTIDE SEQUENCE [LARGE SCALE GENOMIC DNA]</scope>
    <source>
        <strain evidence="1">JINMINGXINNONG_FW02</strain>
        <tissue evidence="1">Leaves</tissue>
    </source>
</reference>
<protein>
    <submittedName>
        <fullName evidence="1">Uncharacterized protein</fullName>
    </submittedName>
</protein>
<dbReference type="Gene3D" id="3.80.10.10">
    <property type="entry name" value="Ribonuclease Inhibitor"/>
    <property type="match status" value="1"/>
</dbReference>